<dbReference type="InterPro" id="IPR050708">
    <property type="entry name" value="T6SS_VgrG/RHS"/>
</dbReference>
<dbReference type="RefSeq" id="WP_106078082.1">
    <property type="nucleotide sequence ID" value="NZ_MTBD01000038.1"/>
</dbReference>
<feature type="compositionally biased region" description="Basic and acidic residues" evidence="1">
    <location>
        <begin position="669"/>
        <end position="686"/>
    </location>
</feature>
<reference evidence="2 3" key="1">
    <citation type="submission" date="2017-01" db="EMBL/GenBank/DDBJ databases">
        <title>New insights into the genetic diversity of Chromobacterium isolated from tropical freshwater lake.</title>
        <authorList>
            <person name="Santos A.B."/>
            <person name="Nascimento A.M."/>
            <person name="Da Silva P.C."/>
        </authorList>
    </citation>
    <scope>NUCLEOTIDE SEQUENCE [LARGE SCALE GENOMIC DNA]</scope>
    <source>
        <strain evidence="2 3">56AF</strain>
    </source>
</reference>
<dbReference type="InterPro" id="IPR006530">
    <property type="entry name" value="YD"/>
</dbReference>
<dbReference type="Pfam" id="PF18807">
    <property type="entry name" value="TTc_toxin_rep"/>
    <property type="match status" value="1"/>
</dbReference>
<protein>
    <submittedName>
        <fullName evidence="2">Uncharacterized protein</fullName>
    </submittedName>
</protein>
<feature type="region of interest" description="Disordered" evidence="1">
    <location>
        <begin position="888"/>
        <end position="914"/>
    </location>
</feature>
<dbReference type="EMBL" id="MTBD01000038">
    <property type="protein sequence ID" value="PRP68765.1"/>
    <property type="molecule type" value="Genomic_DNA"/>
</dbReference>
<accession>A0A2S9WZ66</accession>
<gene>
    <name evidence="2" type="ORF">BUE93_20545</name>
</gene>
<dbReference type="Proteomes" id="UP000239469">
    <property type="component" value="Unassembled WGS sequence"/>
</dbReference>
<dbReference type="Gene3D" id="2.180.10.10">
    <property type="entry name" value="RHS repeat-associated core"/>
    <property type="match status" value="1"/>
</dbReference>
<dbReference type="InterPro" id="IPR022385">
    <property type="entry name" value="Rhs_assc_core"/>
</dbReference>
<dbReference type="InterPro" id="IPR041508">
    <property type="entry name" value="TcC-like_repeat"/>
</dbReference>
<dbReference type="NCBIfam" id="TIGR01643">
    <property type="entry name" value="YD_repeat_2x"/>
    <property type="match status" value="1"/>
</dbReference>
<dbReference type="PANTHER" id="PTHR32305">
    <property type="match status" value="1"/>
</dbReference>
<dbReference type="NCBIfam" id="TIGR03696">
    <property type="entry name" value="Rhs_assc_core"/>
    <property type="match status" value="1"/>
</dbReference>
<comment type="caution">
    <text evidence="2">The sequence shown here is derived from an EMBL/GenBank/DDBJ whole genome shotgun (WGS) entry which is preliminary data.</text>
</comment>
<organism evidence="2 3">
    <name type="scientific">Chromobacterium amazonense</name>
    <dbReference type="NCBI Taxonomy" id="1382803"/>
    <lineage>
        <taxon>Bacteria</taxon>
        <taxon>Pseudomonadati</taxon>
        <taxon>Pseudomonadota</taxon>
        <taxon>Betaproteobacteria</taxon>
        <taxon>Neisseriales</taxon>
        <taxon>Chromobacteriaceae</taxon>
        <taxon>Chromobacterium</taxon>
    </lineage>
</organism>
<dbReference type="AlphaFoldDB" id="A0A2S9WZ66"/>
<evidence type="ECO:0000256" key="1">
    <source>
        <dbReference type="SAM" id="MobiDB-lite"/>
    </source>
</evidence>
<evidence type="ECO:0000313" key="3">
    <source>
        <dbReference type="Proteomes" id="UP000239469"/>
    </source>
</evidence>
<evidence type="ECO:0000313" key="2">
    <source>
        <dbReference type="EMBL" id="PRP68765.1"/>
    </source>
</evidence>
<dbReference type="OrthoDB" id="8570628at2"/>
<feature type="region of interest" description="Disordered" evidence="1">
    <location>
        <begin position="661"/>
        <end position="686"/>
    </location>
</feature>
<dbReference type="PANTHER" id="PTHR32305:SF15">
    <property type="entry name" value="PROTEIN RHSA-RELATED"/>
    <property type="match status" value="1"/>
</dbReference>
<name>A0A2S9WZ66_9NEIS</name>
<sequence>MPTPNLNAFHAGTPDITVLNPQGLPIRQLRYCRHQADGEAAERIEQQRYTPLGHPAAHIDARFFAAGGATCNFRYHTALAGQALHTQSIDAGDSWVLLNAEGQPHWLRDARGTEQRFAYDALGRLLSRSETLAGAPLAIRERLCYGDDAVDAAQRNLRGQRLQHYDTAGALDYGAGYSLTGQPLQETRQLLPVDVASHWEGDDEAQWQAELEPTPYMTRWQYGLNGQLLLQTDAQGHCQRMAYDVAGRLKASWVQLKDQAEQPVLLHISYSATGQKLCETAGNGVVTAYVYEAATQRLVGVTTTRPVQGDRKTLLQKLRYEYDPVGNITALYSDAEVARHYKNQRILPEKHYIYDSLYQLIQATGNENASLDSHHDDPSATTPLDSHHLVNYTRRYDYDAGGNLCQIQHRGAQSFTRQLTVSSHSNHALLHTEGLTPDTVRQRFDACGNQRQLDNGAALGWNGLNQLSHVITIDRDAQPDGERYQYAASQRIRKTVRTQASGATQHQEVIYLPGLELRRTTSGDIKQETLQVLSIGAAGRSQVRLLHWQAGQPADIANDQLRYSLDDHLGSCLLELDSHADIVTFEDYYPYGGTAVRSARNQSEIRYKTVRYSGKERDATGLYYYGYRYYQPWVGRWLSADPAGTVDGLSLYRMVNNNPVSMADPNGECSERRDRPPHENEHASNQEIKIRNVQASDVNITPHQNISKLGESHLAGLKEDPVSMTQLIEIGNVDASHGITASPKLNVSGEFMGASHMSIALGNLNAGRDVVISPEIKIAGSYGHHIVKINVGNIQSGRDVIIKSRINISGVEGSVDFELSIGDVYAARNVIFESISHMHGTSVPRANIIVDNIKAGNIVTISQQQHIYNLTRNASSAADARGSAWSLPGLGEPLAKKARTQTEPHNRRMTSKPSLIRRVSASW</sequence>
<proteinExistence type="predicted"/>